<name>A0A8C0VVL9_CASCN</name>
<reference evidence="1" key="1">
    <citation type="submission" date="2023-09" db="UniProtKB">
        <authorList>
            <consortium name="Ensembl"/>
        </authorList>
    </citation>
    <scope>IDENTIFICATION</scope>
</reference>
<dbReference type="Ensembl" id="ENSCCNT00000001976.1">
    <property type="protein sequence ID" value="ENSCCNP00000001473.1"/>
    <property type="gene ID" value="ENSCCNG00000001653.1"/>
</dbReference>
<organism evidence="1">
    <name type="scientific">Castor canadensis</name>
    <name type="common">American beaver</name>
    <dbReference type="NCBI Taxonomy" id="51338"/>
    <lineage>
        <taxon>Eukaryota</taxon>
        <taxon>Metazoa</taxon>
        <taxon>Chordata</taxon>
        <taxon>Craniata</taxon>
        <taxon>Vertebrata</taxon>
        <taxon>Euteleostomi</taxon>
        <taxon>Mammalia</taxon>
        <taxon>Eutheria</taxon>
        <taxon>Euarchontoglires</taxon>
        <taxon>Glires</taxon>
        <taxon>Rodentia</taxon>
        <taxon>Castorimorpha</taxon>
        <taxon>Castoridae</taxon>
        <taxon>Castor</taxon>
    </lineage>
</organism>
<accession>A0A8C0VVL9</accession>
<evidence type="ECO:0000313" key="1">
    <source>
        <dbReference type="Ensembl" id="ENSCCNP00000001473.1"/>
    </source>
</evidence>
<protein>
    <submittedName>
        <fullName evidence="1">Uncharacterized protein</fullName>
    </submittedName>
</protein>
<sequence length="108" mass="12446">KRREKISNQLLFQGANIYIENKEEKTHLQVAKGGLGLIIKRLVESEEIWIYSYFVCFVVPSVLEADKLVHKVSHMNAEVLSSSKSYKHVVLFLPRYCSKLTICFPSTE</sequence>
<proteinExistence type="predicted"/>
<dbReference type="AlphaFoldDB" id="A0A8C0VVL9"/>